<evidence type="ECO:0000256" key="13">
    <source>
        <dbReference type="ARBA" id="ARBA00022840"/>
    </source>
</evidence>
<evidence type="ECO:0000256" key="15">
    <source>
        <dbReference type="ARBA" id="ARBA00022989"/>
    </source>
</evidence>
<evidence type="ECO:0000256" key="6">
    <source>
        <dbReference type="ARBA" id="ARBA00022640"/>
    </source>
</evidence>
<dbReference type="GO" id="GO:0016887">
    <property type="term" value="F:ATP hydrolysis activity"/>
    <property type="evidence" value="ECO:0007669"/>
    <property type="project" value="InterPro"/>
</dbReference>
<evidence type="ECO:0000256" key="17">
    <source>
        <dbReference type="ARBA" id="ARBA00023078"/>
    </source>
</evidence>
<dbReference type="HAMAP" id="MF_01458">
    <property type="entry name" value="FtsH"/>
    <property type="match status" value="1"/>
</dbReference>
<dbReference type="InterPro" id="IPR000642">
    <property type="entry name" value="Peptidase_M41"/>
</dbReference>
<evidence type="ECO:0000256" key="21">
    <source>
        <dbReference type="SAM" id="MobiDB-lite"/>
    </source>
</evidence>
<dbReference type="PROSITE" id="PS51318">
    <property type="entry name" value="TAT"/>
    <property type="match status" value="1"/>
</dbReference>
<accession>A0A4U6UV81</accession>
<dbReference type="GO" id="GO:0009535">
    <property type="term" value="C:chloroplast thylakoid membrane"/>
    <property type="evidence" value="ECO:0007669"/>
    <property type="project" value="UniProtKB-SubCell"/>
</dbReference>
<evidence type="ECO:0000259" key="22">
    <source>
        <dbReference type="SMART" id="SM00382"/>
    </source>
</evidence>
<dbReference type="InterPro" id="IPR027417">
    <property type="entry name" value="P-loop_NTPase"/>
</dbReference>
<dbReference type="Pfam" id="PF17862">
    <property type="entry name" value="AAA_lid_3"/>
    <property type="match status" value="1"/>
</dbReference>
<dbReference type="InterPro" id="IPR003960">
    <property type="entry name" value="ATPase_AAA_CS"/>
</dbReference>
<dbReference type="InterPro" id="IPR041569">
    <property type="entry name" value="AAA_lid_3"/>
</dbReference>
<dbReference type="PROSITE" id="PS00674">
    <property type="entry name" value="AAA"/>
    <property type="match status" value="1"/>
</dbReference>
<dbReference type="EMBL" id="CM016555">
    <property type="protein sequence ID" value="TKW20581.1"/>
    <property type="molecule type" value="Genomic_DNA"/>
</dbReference>
<feature type="compositionally biased region" description="Polar residues" evidence="21">
    <location>
        <begin position="1"/>
        <end position="12"/>
    </location>
</feature>
<dbReference type="Gene3D" id="3.40.50.300">
    <property type="entry name" value="P-loop containing nucleotide triphosphate hydrolases"/>
    <property type="match status" value="1"/>
</dbReference>
<keyword evidence="14" id="KW-0809">Transit peptide</keyword>
<dbReference type="Gene3D" id="1.20.58.760">
    <property type="entry name" value="Peptidase M41"/>
    <property type="match status" value="1"/>
</dbReference>
<keyword evidence="9" id="KW-0479">Metal-binding</keyword>
<dbReference type="GO" id="GO:0004222">
    <property type="term" value="F:metalloendopeptidase activity"/>
    <property type="evidence" value="ECO:0007669"/>
    <property type="project" value="InterPro"/>
</dbReference>
<keyword evidence="12" id="KW-0862">Zinc</keyword>
<evidence type="ECO:0000256" key="14">
    <source>
        <dbReference type="ARBA" id="ARBA00022946"/>
    </source>
</evidence>
<keyword evidence="10 20" id="KW-0547">Nucleotide-binding</keyword>
<dbReference type="Pfam" id="PF00004">
    <property type="entry name" value="AAA"/>
    <property type="match status" value="1"/>
</dbReference>
<comment type="similarity">
    <text evidence="4">In the N-terminal section; belongs to the AAA ATPase family.</text>
</comment>
<dbReference type="Pfam" id="PF06480">
    <property type="entry name" value="FtsH_ext"/>
    <property type="match status" value="1"/>
</dbReference>
<evidence type="ECO:0000256" key="5">
    <source>
        <dbReference type="ARBA" id="ARBA00022528"/>
    </source>
</evidence>
<dbReference type="InterPro" id="IPR005936">
    <property type="entry name" value="FtsH"/>
</dbReference>
<evidence type="ECO:0000256" key="9">
    <source>
        <dbReference type="ARBA" id="ARBA00022723"/>
    </source>
</evidence>
<keyword evidence="5" id="KW-0150">Chloroplast</keyword>
<feature type="region of interest" description="Disordered" evidence="21">
    <location>
        <begin position="78"/>
        <end position="97"/>
    </location>
</feature>
<dbReference type="FunFam" id="1.10.8.60:FF:000001">
    <property type="entry name" value="ATP-dependent zinc metalloprotease FtsH"/>
    <property type="match status" value="1"/>
</dbReference>
<comment type="similarity">
    <text evidence="20">Belongs to the AAA ATPase family.</text>
</comment>
<comment type="subcellular location">
    <subcellularLocation>
        <location evidence="19">Plastid</location>
        <location evidence="19">Chloroplast thylakoid membrane</location>
        <topology evidence="19">Single-pass membrane protein</topology>
        <orientation evidence="19">Stromal side</orientation>
    </subcellularLocation>
</comment>
<dbReference type="PANTHER" id="PTHR23076:SF118">
    <property type="entry name" value="ATP-DEPENDENT ZINC METALLOPROTEASE FTSH 6, CHLOROPLASTIC"/>
    <property type="match status" value="1"/>
</dbReference>
<evidence type="ECO:0000313" key="23">
    <source>
        <dbReference type="EMBL" id="TKW20581.1"/>
    </source>
</evidence>
<dbReference type="InterPro" id="IPR003593">
    <property type="entry name" value="AAA+_ATPase"/>
</dbReference>
<evidence type="ECO:0000256" key="2">
    <source>
        <dbReference type="ARBA" id="ARBA00003497"/>
    </source>
</evidence>
<dbReference type="GO" id="GO:0005524">
    <property type="term" value="F:ATP binding"/>
    <property type="evidence" value="ECO:0007669"/>
    <property type="project" value="UniProtKB-KW"/>
</dbReference>
<keyword evidence="7" id="KW-0645">Protease</keyword>
<dbReference type="FunFam" id="3.30.720.210:FF:000002">
    <property type="entry name" value="ATP-dependent zinc metalloprotease FTSH chloroplastic"/>
    <property type="match status" value="1"/>
</dbReference>
<feature type="compositionally biased region" description="Polar residues" evidence="21">
    <location>
        <begin position="22"/>
        <end position="32"/>
    </location>
</feature>
<dbReference type="GO" id="GO:0008270">
    <property type="term" value="F:zinc ion binding"/>
    <property type="evidence" value="ECO:0007669"/>
    <property type="project" value="InterPro"/>
</dbReference>
<dbReference type="PANTHER" id="PTHR23076">
    <property type="entry name" value="METALLOPROTEASE M41 FTSH"/>
    <property type="match status" value="1"/>
</dbReference>
<evidence type="ECO:0000256" key="10">
    <source>
        <dbReference type="ARBA" id="ARBA00022741"/>
    </source>
</evidence>
<dbReference type="Gene3D" id="1.10.8.60">
    <property type="match status" value="1"/>
</dbReference>
<evidence type="ECO:0000256" key="12">
    <source>
        <dbReference type="ARBA" id="ARBA00022833"/>
    </source>
</evidence>
<evidence type="ECO:0000256" key="4">
    <source>
        <dbReference type="ARBA" id="ARBA00010550"/>
    </source>
</evidence>
<dbReference type="OMA" id="AHPMEIN"/>
<protein>
    <recommendedName>
        <fullName evidence="22">AAA+ ATPase domain-containing protein</fullName>
    </recommendedName>
</protein>
<evidence type="ECO:0000256" key="19">
    <source>
        <dbReference type="ARBA" id="ARBA00060455"/>
    </source>
</evidence>
<keyword evidence="15" id="KW-1133">Transmembrane helix</keyword>
<feature type="compositionally biased region" description="Low complexity" evidence="21">
    <location>
        <begin position="34"/>
        <end position="49"/>
    </location>
</feature>
<comment type="cofactor">
    <cofactor evidence="1">
        <name>Zn(2+)</name>
        <dbReference type="ChEBI" id="CHEBI:29105"/>
    </cofactor>
</comment>
<evidence type="ECO:0000256" key="16">
    <source>
        <dbReference type="ARBA" id="ARBA00023049"/>
    </source>
</evidence>
<organism evidence="23 24">
    <name type="scientific">Setaria viridis</name>
    <name type="common">Green bristlegrass</name>
    <name type="synonym">Setaria italica subsp. viridis</name>
    <dbReference type="NCBI Taxonomy" id="4556"/>
    <lineage>
        <taxon>Eukaryota</taxon>
        <taxon>Viridiplantae</taxon>
        <taxon>Streptophyta</taxon>
        <taxon>Embryophyta</taxon>
        <taxon>Tracheophyta</taxon>
        <taxon>Spermatophyta</taxon>
        <taxon>Magnoliopsida</taxon>
        <taxon>Liliopsida</taxon>
        <taxon>Poales</taxon>
        <taxon>Poaceae</taxon>
        <taxon>PACMAD clade</taxon>
        <taxon>Panicoideae</taxon>
        <taxon>Panicodae</taxon>
        <taxon>Paniceae</taxon>
        <taxon>Cenchrinae</taxon>
        <taxon>Setaria</taxon>
    </lineage>
</organism>
<dbReference type="SUPFAM" id="SSF140990">
    <property type="entry name" value="FtsH protease domain-like"/>
    <property type="match status" value="1"/>
</dbReference>
<feature type="region of interest" description="Disordered" evidence="21">
    <location>
        <begin position="1"/>
        <end position="52"/>
    </location>
</feature>
<evidence type="ECO:0000256" key="20">
    <source>
        <dbReference type="RuleBase" id="RU003651"/>
    </source>
</evidence>
<feature type="domain" description="AAA+ ATPase" evidence="22">
    <location>
        <begin position="266"/>
        <end position="405"/>
    </location>
</feature>
<dbReference type="Pfam" id="PF01434">
    <property type="entry name" value="Peptidase_M41"/>
    <property type="match status" value="1"/>
</dbReference>
<sequence length="696" mass="74486">MSRTAMSLTMTSRLPICRAQDVSKQASPQQQKRAPPSAKATPPSTPDATGGLNRRRLLQSAGLGLGLGLAAGDPARARAETAAAAPPPALAPEDPTSNRMSYSRFLDYLDAGAVRKVDFFENGTVAVVELDDPALASRTHRVRVQLPGLPPELLRKLRDRGVDFAAHPVEPNPGLVLLDFLLNFGFPLLFVATLIWRSVTINNPGAGGGPNLPFGLGKSKAKFQMEPNTGITFDDVAGVDEAKQDFQEIVQFLKSPEKFAALGARIPKGVLLVGPPGTGKTLLAKAIAGEAGVPFFSLSGSEFIEMFVGVGASRVRDLFNKAKENAPCLVFIDEVDAVGRQRGTGIGGGNDEREQTLNQLLTEMDGFAGDSGVIVIAATNRPEILDAALLRPGRFDRQVSVGLPDVRGREEILRVHSSNKKLDPDVSLSVVAMRTPGFSGADLANLMNEAAILAGRRGKDRITVKEIDDSIDRIVAGLEGTSMTDGKSKMLVAYHEIGHAVCATLTPGHDEVQKVTLIPRGQARGLTWFLPGEDPTLVSKQQIFARIVGGLGGRAAEEVIFGEPEVTTGAAGDLQQVTQVARQMVTTFGMSEIGPWALVEPATQSGDVVMRMLARNSMSEKLAADIDAAVKRIVDQAYEVAKEHVRRNRAAIDQLVDVLMEKETLSGDEFRAILSEHVDIVKEQRETAARTELVTA</sequence>
<evidence type="ECO:0000256" key="3">
    <source>
        <dbReference type="ARBA" id="ARBA00010044"/>
    </source>
</evidence>
<comment type="function">
    <text evidence="2">Probable ATP-dependent zinc metallopeptidase.</text>
</comment>
<keyword evidence="24" id="KW-1185">Reference proteome</keyword>
<dbReference type="NCBIfam" id="TIGR01241">
    <property type="entry name" value="FtsH_fam"/>
    <property type="match status" value="1"/>
</dbReference>
<dbReference type="InterPro" id="IPR037219">
    <property type="entry name" value="Peptidase_M41-like"/>
</dbReference>
<evidence type="ECO:0000256" key="11">
    <source>
        <dbReference type="ARBA" id="ARBA00022801"/>
    </source>
</evidence>
<dbReference type="SUPFAM" id="SSF52540">
    <property type="entry name" value="P-loop containing nucleoside triphosphate hydrolases"/>
    <property type="match status" value="1"/>
</dbReference>
<proteinExistence type="inferred from homology"/>
<keyword evidence="6" id="KW-0934">Plastid</keyword>
<keyword evidence="13 20" id="KW-0067">ATP-binding</keyword>
<evidence type="ECO:0000256" key="7">
    <source>
        <dbReference type="ARBA" id="ARBA00022670"/>
    </source>
</evidence>
<dbReference type="InterPro" id="IPR003959">
    <property type="entry name" value="ATPase_AAA_core"/>
</dbReference>
<dbReference type="FunFam" id="3.40.50.300:FF:000001">
    <property type="entry name" value="ATP-dependent zinc metalloprotease FtsH"/>
    <property type="match status" value="1"/>
</dbReference>
<reference evidence="23" key="1">
    <citation type="submission" date="2019-03" db="EMBL/GenBank/DDBJ databases">
        <title>WGS assembly of Setaria viridis.</title>
        <authorList>
            <person name="Huang P."/>
            <person name="Jenkins J."/>
            <person name="Grimwood J."/>
            <person name="Barry K."/>
            <person name="Healey A."/>
            <person name="Mamidi S."/>
            <person name="Sreedasyam A."/>
            <person name="Shu S."/>
            <person name="Feldman M."/>
            <person name="Wu J."/>
            <person name="Yu Y."/>
            <person name="Chen C."/>
            <person name="Johnson J."/>
            <person name="Rokhsar D."/>
            <person name="Baxter I."/>
            <person name="Schmutz J."/>
            <person name="Brutnell T."/>
            <person name="Kellogg E."/>
        </authorList>
    </citation>
    <scope>NUCLEOTIDE SEQUENCE [LARGE SCALE GENOMIC DNA]</scope>
</reference>
<keyword evidence="16" id="KW-0482">Metalloprotease</keyword>
<dbReference type="Gramene" id="TKW20581">
    <property type="protein sequence ID" value="TKW20581"/>
    <property type="gene ID" value="SEVIR_4G098500v2"/>
</dbReference>
<evidence type="ECO:0000313" key="24">
    <source>
        <dbReference type="Proteomes" id="UP000298652"/>
    </source>
</evidence>
<comment type="similarity">
    <text evidence="3">In the C-terminal section; belongs to the peptidase M41 family.</text>
</comment>
<dbReference type="InterPro" id="IPR011546">
    <property type="entry name" value="Pept_M41_FtsH_extracell"/>
</dbReference>
<keyword evidence="8" id="KW-0812">Transmembrane</keyword>
<dbReference type="AlphaFoldDB" id="A0A4U6UV81"/>
<evidence type="ECO:0000256" key="8">
    <source>
        <dbReference type="ARBA" id="ARBA00022692"/>
    </source>
</evidence>
<dbReference type="Proteomes" id="UP000298652">
    <property type="component" value="Chromosome 4"/>
</dbReference>
<dbReference type="FunFam" id="1.20.58.760:FF:000035">
    <property type="entry name" value="ATP-dependent zinc metalloprotease FTSH 6 chloroplastic"/>
    <property type="match status" value="1"/>
</dbReference>
<keyword evidence="11" id="KW-0378">Hydrolase</keyword>
<dbReference type="Gene3D" id="3.30.720.210">
    <property type="match status" value="1"/>
</dbReference>
<evidence type="ECO:0000256" key="18">
    <source>
        <dbReference type="ARBA" id="ARBA00023136"/>
    </source>
</evidence>
<keyword evidence="17" id="KW-0793">Thylakoid</keyword>
<dbReference type="GO" id="GO:0010304">
    <property type="term" value="P:PSII associated light-harvesting complex II catabolic process"/>
    <property type="evidence" value="ECO:0007669"/>
    <property type="project" value="EnsemblPlants"/>
</dbReference>
<dbReference type="InterPro" id="IPR006311">
    <property type="entry name" value="TAT_signal"/>
</dbReference>
<dbReference type="CDD" id="cd19501">
    <property type="entry name" value="RecA-like_FtsH"/>
    <property type="match status" value="1"/>
</dbReference>
<gene>
    <name evidence="23" type="ORF">SEVIR_4G098500v2</name>
</gene>
<name>A0A4U6UV81_SETVI</name>
<dbReference type="GO" id="GO:0004176">
    <property type="term" value="F:ATP-dependent peptidase activity"/>
    <property type="evidence" value="ECO:0007669"/>
    <property type="project" value="InterPro"/>
</dbReference>
<dbReference type="GO" id="GO:0006508">
    <property type="term" value="P:proteolysis"/>
    <property type="evidence" value="ECO:0007669"/>
    <property type="project" value="UniProtKB-KW"/>
</dbReference>
<dbReference type="SMART" id="SM00382">
    <property type="entry name" value="AAA"/>
    <property type="match status" value="1"/>
</dbReference>
<evidence type="ECO:0000256" key="1">
    <source>
        <dbReference type="ARBA" id="ARBA00001947"/>
    </source>
</evidence>
<keyword evidence="18" id="KW-0472">Membrane</keyword>